<keyword evidence="10" id="KW-1185">Reference proteome</keyword>
<keyword evidence="5 7" id="KW-0472">Membrane</keyword>
<evidence type="ECO:0000256" key="5">
    <source>
        <dbReference type="ARBA" id="ARBA00023136"/>
    </source>
</evidence>
<dbReference type="PANTHER" id="PTHR30572:SF4">
    <property type="entry name" value="ABC TRANSPORTER PERMEASE YTRF"/>
    <property type="match status" value="1"/>
</dbReference>
<comment type="subcellular location">
    <subcellularLocation>
        <location evidence="1">Cell membrane</location>
        <topology evidence="1">Multi-pass membrane protein</topology>
    </subcellularLocation>
</comment>
<keyword evidence="2" id="KW-1003">Cell membrane</keyword>
<organism evidence="9 10">
    <name type="scientific">Pseudonocardia yunnanensis</name>
    <dbReference type="NCBI Taxonomy" id="58107"/>
    <lineage>
        <taxon>Bacteria</taxon>
        <taxon>Bacillati</taxon>
        <taxon>Actinomycetota</taxon>
        <taxon>Actinomycetes</taxon>
        <taxon>Pseudonocardiales</taxon>
        <taxon>Pseudonocardiaceae</taxon>
        <taxon>Pseudonocardia</taxon>
    </lineage>
</organism>
<feature type="transmembrane region" description="Helical" evidence="7">
    <location>
        <begin position="277"/>
        <end position="300"/>
    </location>
</feature>
<evidence type="ECO:0000256" key="3">
    <source>
        <dbReference type="ARBA" id="ARBA00022692"/>
    </source>
</evidence>
<keyword evidence="3 7" id="KW-0812">Transmembrane</keyword>
<dbReference type="Proteomes" id="UP001597114">
    <property type="component" value="Unassembled WGS sequence"/>
</dbReference>
<name>A0ABW4EY83_9PSEU</name>
<dbReference type="EMBL" id="JBHUCO010000015">
    <property type="protein sequence ID" value="MFD1519039.1"/>
    <property type="molecule type" value="Genomic_DNA"/>
</dbReference>
<dbReference type="Pfam" id="PF02687">
    <property type="entry name" value="FtsX"/>
    <property type="match status" value="2"/>
</dbReference>
<feature type="domain" description="ABC3 transporter permease C-terminal" evidence="8">
    <location>
        <begin position="323"/>
        <end position="432"/>
    </location>
</feature>
<feature type="transmembrane region" description="Helical" evidence="7">
    <location>
        <begin position="17"/>
        <end position="38"/>
    </location>
</feature>
<feature type="transmembrane region" description="Helical" evidence="7">
    <location>
        <begin position="312"/>
        <end position="333"/>
    </location>
</feature>
<dbReference type="InterPro" id="IPR050250">
    <property type="entry name" value="Macrolide_Exporter_MacB"/>
</dbReference>
<evidence type="ECO:0000256" key="1">
    <source>
        <dbReference type="ARBA" id="ARBA00004651"/>
    </source>
</evidence>
<feature type="domain" description="ABC3 transporter permease C-terminal" evidence="8">
    <location>
        <begin position="58"/>
        <end position="175"/>
    </location>
</feature>
<reference evidence="10" key="1">
    <citation type="journal article" date="2019" name="Int. J. Syst. Evol. Microbiol.">
        <title>The Global Catalogue of Microorganisms (GCM) 10K type strain sequencing project: providing services to taxonomists for standard genome sequencing and annotation.</title>
        <authorList>
            <consortium name="The Broad Institute Genomics Platform"/>
            <consortium name="The Broad Institute Genome Sequencing Center for Infectious Disease"/>
            <person name="Wu L."/>
            <person name="Ma J."/>
        </authorList>
    </citation>
    <scope>NUCLEOTIDE SEQUENCE [LARGE SCALE GENOMIC DNA]</scope>
    <source>
        <strain evidence="10">CCM 7043</strain>
    </source>
</reference>
<comment type="similarity">
    <text evidence="6">Belongs to the ABC-4 integral membrane protein family.</text>
</comment>
<keyword evidence="4 7" id="KW-1133">Transmembrane helix</keyword>
<evidence type="ECO:0000313" key="9">
    <source>
        <dbReference type="EMBL" id="MFD1519039.1"/>
    </source>
</evidence>
<proteinExistence type="inferred from homology"/>
<dbReference type="InterPro" id="IPR003838">
    <property type="entry name" value="ABC3_permease_C"/>
</dbReference>
<feature type="transmembrane region" description="Helical" evidence="7">
    <location>
        <begin position="193"/>
        <end position="210"/>
    </location>
</feature>
<gene>
    <name evidence="9" type="ORF">ACFSJD_16205</name>
</gene>
<feature type="transmembrane region" description="Helical" evidence="7">
    <location>
        <begin position="150"/>
        <end position="173"/>
    </location>
</feature>
<feature type="transmembrane region" description="Helical" evidence="7">
    <location>
        <begin position="404"/>
        <end position="424"/>
    </location>
</feature>
<protein>
    <submittedName>
        <fullName evidence="9">FtsX-like permease family protein</fullName>
    </submittedName>
</protein>
<evidence type="ECO:0000313" key="10">
    <source>
        <dbReference type="Proteomes" id="UP001597114"/>
    </source>
</evidence>
<evidence type="ECO:0000256" key="4">
    <source>
        <dbReference type="ARBA" id="ARBA00022989"/>
    </source>
</evidence>
<feature type="transmembrane region" description="Helical" evidence="7">
    <location>
        <begin position="222"/>
        <end position="240"/>
    </location>
</feature>
<feature type="transmembrane region" description="Helical" evidence="7">
    <location>
        <begin position="368"/>
        <end position="392"/>
    </location>
</feature>
<evidence type="ECO:0000256" key="6">
    <source>
        <dbReference type="ARBA" id="ARBA00038076"/>
    </source>
</evidence>
<evidence type="ECO:0000256" key="2">
    <source>
        <dbReference type="ARBA" id="ARBA00022475"/>
    </source>
</evidence>
<dbReference type="RefSeq" id="WP_344718456.1">
    <property type="nucleotide sequence ID" value="NZ_BAAAUS010000001.1"/>
</dbReference>
<evidence type="ECO:0000256" key="7">
    <source>
        <dbReference type="SAM" id="Phobius"/>
    </source>
</evidence>
<evidence type="ECO:0000259" key="8">
    <source>
        <dbReference type="Pfam" id="PF02687"/>
    </source>
</evidence>
<feature type="transmembrane region" description="Helical" evidence="7">
    <location>
        <begin position="99"/>
        <end position="120"/>
    </location>
</feature>
<feature type="transmembrane region" description="Helical" evidence="7">
    <location>
        <begin position="50"/>
        <end position="78"/>
    </location>
</feature>
<comment type="caution">
    <text evidence="9">The sequence shown here is derived from an EMBL/GenBank/DDBJ whole genome shotgun (WGS) entry which is preliminary data.</text>
</comment>
<accession>A0ABW4EY83</accession>
<sequence length="437" mass="44373">MPTGIVWNNVRSNRTSFIAAFTAITLAVMLVVGAGLLLTSAHGDGRLRNLMSLFAVTAGLSGFVSIFVVAGTLSLHVLQQRRTWGLLRTVGMTPGQVRRLVVAEALTVAVAACIAGSALAVPQAGLTAAFLTRVGLAPAGFEIVLDRTPFIVGTAVGIVVTLLAALTASRTAARVAPLEVLRDTAAQAHVMTWQRAAVGTAALAGGGVLLRVTSTASLTDAVPLGVVVTMALCVAGSAFGPVLMRVVGGLLAAPIAALDPGPGALARASITVQPQRAASVASPVMLTVALACTFVFAVAIADTSDGRERDGVMLWAIVLLVGTAVSYTMISVLNSTAMSMSTRAAELRLLRSTGITPRQLTRALCWESLIATCSGALAGTLIAVVSLGAVSLAGTGSPCFGYSLPLYLALVWLCAAAGLAGALLSTRRARHGSLVVG</sequence>
<dbReference type="PANTHER" id="PTHR30572">
    <property type="entry name" value="MEMBRANE COMPONENT OF TRANSPORTER-RELATED"/>
    <property type="match status" value="1"/>
</dbReference>